<name>A0ABV6S2R2_9SPHN</name>
<proteinExistence type="predicted"/>
<reference evidence="1 2" key="1">
    <citation type="submission" date="2024-09" db="EMBL/GenBank/DDBJ databases">
        <authorList>
            <person name="Sun Q."/>
            <person name="Mori K."/>
        </authorList>
    </citation>
    <scope>NUCLEOTIDE SEQUENCE [LARGE SCALE GENOMIC DNA]</scope>
    <source>
        <strain evidence="1 2">CICC 11035S</strain>
    </source>
</reference>
<organism evidence="1 2">
    <name type="scientific">Novosphingobium clariflavum</name>
    <dbReference type="NCBI Taxonomy" id="2029884"/>
    <lineage>
        <taxon>Bacteria</taxon>
        <taxon>Pseudomonadati</taxon>
        <taxon>Pseudomonadota</taxon>
        <taxon>Alphaproteobacteria</taxon>
        <taxon>Sphingomonadales</taxon>
        <taxon>Sphingomonadaceae</taxon>
        <taxon>Novosphingobium</taxon>
    </lineage>
</organism>
<evidence type="ECO:0000313" key="1">
    <source>
        <dbReference type="EMBL" id="MFC0683493.1"/>
    </source>
</evidence>
<gene>
    <name evidence="1" type="ORF">ACFFF8_02665</name>
</gene>
<evidence type="ECO:0000313" key="2">
    <source>
        <dbReference type="Proteomes" id="UP001589858"/>
    </source>
</evidence>
<sequence length="82" mass="9199">MMALSELQDWIMRELRDRRGLIAGLPARAGSTSADMEQAIDGLVRRRYVSVIGPPNQNSDLGKDVDELHLEPYGSGYLRTLR</sequence>
<dbReference type="RefSeq" id="WP_267224384.1">
    <property type="nucleotide sequence ID" value="NZ_JAPCWC010000035.1"/>
</dbReference>
<keyword evidence="2" id="KW-1185">Reference proteome</keyword>
<dbReference type="EMBL" id="JBHLTM010000012">
    <property type="protein sequence ID" value="MFC0683493.1"/>
    <property type="molecule type" value="Genomic_DNA"/>
</dbReference>
<dbReference type="Proteomes" id="UP001589858">
    <property type="component" value="Unassembled WGS sequence"/>
</dbReference>
<accession>A0ABV6S2R2</accession>
<protein>
    <submittedName>
        <fullName evidence="1">Uncharacterized protein</fullName>
    </submittedName>
</protein>
<comment type="caution">
    <text evidence="1">The sequence shown here is derived from an EMBL/GenBank/DDBJ whole genome shotgun (WGS) entry which is preliminary data.</text>
</comment>